<accession>A0AAU7DYA7</accession>
<evidence type="ECO:0000313" key="1">
    <source>
        <dbReference type="EMBL" id="XBH22344.1"/>
    </source>
</evidence>
<proteinExistence type="predicted"/>
<organism evidence="1">
    <name type="scientific">Jonesiaceae bacterium BS-20</name>
    <dbReference type="NCBI Taxonomy" id="3120821"/>
    <lineage>
        <taxon>Bacteria</taxon>
        <taxon>Bacillati</taxon>
        <taxon>Actinomycetota</taxon>
        <taxon>Actinomycetes</taxon>
        <taxon>Micrococcales</taxon>
        <taxon>Jonesiaceae</taxon>
    </lineage>
</organism>
<protein>
    <submittedName>
        <fullName evidence="1">Uncharacterized protein</fullName>
    </submittedName>
</protein>
<sequence length="63" mass="6832">MSLAAALSIEQRAGLMLFGAQEYSPADGITPAQKKYLSQSQVRNVNYAGPNNVEANVTWSNQM</sequence>
<reference evidence="1" key="1">
    <citation type="submission" date="2024-02" db="EMBL/GenBank/DDBJ databases">
        <title>Tomenella chthoni gen. nov. sp. nov., a member of the family Jonesiaceae isolated from bat guano.</title>
        <authorList>
            <person name="Miller S.L."/>
            <person name="King J."/>
            <person name="Sankaranarayanan K."/>
            <person name="Lawson P.A."/>
        </authorList>
    </citation>
    <scope>NUCLEOTIDE SEQUENCE</scope>
    <source>
        <strain evidence="1">BS-20</strain>
    </source>
</reference>
<gene>
    <name evidence="1" type="ORF">V5R04_03695</name>
</gene>
<dbReference type="EMBL" id="CP146203">
    <property type="protein sequence ID" value="XBH22344.1"/>
    <property type="molecule type" value="Genomic_DNA"/>
</dbReference>
<dbReference type="AlphaFoldDB" id="A0AAU7DYA7"/>
<name>A0AAU7DYA7_9MICO</name>